<reference evidence="5 6" key="1">
    <citation type="submission" date="2018-05" db="EMBL/GenBank/DDBJ databases">
        <title>The genome sequence of a novel Spodoptera exigua multiple nucleopolyhedrovirus, SeMNPV-QD, isolated from Qingdao, China.</title>
        <authorList>
            <person name="Chen Y."/>
            <person name="Qi B."/>
            <person name="Zheng G."/>
            <person name="Zhang Y."/>
            <person name="Li C."/>
        </authorList>
    </citation>
    <scope>NUCLEOTIDE SEQUENCE [LARGE SCALE GENOMIC DNA]</scope>
    <source>
        <strain evidence="5">SeMNPV-QD</strain>
    </source>
</reference>
<dbReference type="GO" id="GO:0004519">
    <property type="term" value="F:endonuclease activity"/>
    <property type="evidence" value="ECO:0007669"/>
    <property type="project" value="UniProtKB-KW"/>
</dbReference>
<dbReference type="RefSeq" id="YP_010797796.1">
    <property type="nucleotide sequence ID" value="NC_076246.1"/>
</dbReference>
<evidence type="ECO:0000256" key="1">
    <source>
        <dbReference type="ARBA" id="ARBA00022722"/>
    </source>
</evidence>
<keyword evidence="4" id="KW-0269">Exonuclease</keyword>
<dbReference type="GeneID" id="80535788"/>
<evidence type="ECO:0000256" key="2">
    <source>
        <dbReference type="ARBA" id="ARBA00022759"/>
    </source>
</evidence>
<dbReference type="InterPro" id="IPR034720">
    <property type="entry name" value="Viral_alk_exo"/>
</dbReference>
<proteinExistence type="predicted"/>
<keyword evidence="1" id="KW-0540">Nuclease</keyword>
<dbReference type="Pfam" id="PF01771">
    <property type="entry name" value="Viral_alk_exo"/>
    <property type="match status" value="1"/>
</dbReference>
<dbReference type="SUPFAM" id="SSF52980">
    <property type="entry name" value="Restriction endonuclease-like"/>
    <property type="match status" value="1"/>
</dbReference>
<evidence type="ECO:0000313" key="5">
    <source>
        <dbReference type="EMBL" id="AYN44992.1"/>
    </source>
</evidence>
<evidence type="ECO:0000313" key="6">
    <source>
        <dbReference type="Proteomes" id="UP000676073"/>
    </source>
</evidence>
<dbReference type="InterPro" id="IPR011604">
    <property type="entry name" value="PDDEXK-like_dom_sf"/>
</dbReference>
<keyword evidence="6" id="KW-1185">Reference proteome</keyword>
<dbReference type="Gene3D" id="3.90.320.10">
    <property type="match status" value="1"/>
</dbReference>
<accession>A0A3G2JTS8</accession>
<dbReference type="PANTHER" id="PTHR46609">
    <property type="entry name" value="EXONUCLEASE, PHAGE-TYPE/RECB, C-TERMINAL DOMAIN-CONTAINING PROTEIN"/>
    <property type="match status" value="1"/>
</dbReference>
<evidence type="ECO:0000256" key="4">
    <source>
        <dbReference type="ARBA" id="ARBA00022839"/>
    </source>
</evidence>
<sequence>MEQRKLTNVQKKLLQKYLFNNYVQSLNSKSFRLSKDEILEVERATRNQSKNLLWNMLRLDRQTASSNNCASKMVPQTAAMSYGLRQEQRLKTDRHLIDKVERVVESTLSGVVIKKVLECGMFLSHLGLFSASPDAYFVVKMKKNEEEIEAFVPIEIKCPHTYKDKNINEVIKSFGDRKNRYRIKHTALSVNKNGSLMFAVTNTDPHYRQMQRQMYVLNAPLCVYIVKFSNSYVVCTVNRDETFCLKEKESELCLFNRFVCKNHQSDRFKSALNRTRSIMENCSNEHIVRKAQELSDHGLYYDYDMLHCVFCDKECDVDMCVDRILETHRYCGDTSIRKMSHIHNIDFISHKRRLESLANNKESIELANDGIYHDGKQMLTFCCGVEYDGVSVKHNNDCKYILMLQ</sequence>
<dbReference type="GO" id="GO:0004527">
    <property type="term" value="F:exonuclease activity"/>
    <property type="evidence" value="ECO:0007669"/>
    <property type="project" value="UniProtKB-KW"/>
</dbReference>
<name>A0A3G2JTS8_9ABAC</name>
<dbReference type="Proteomes" id="UP000676073">
    <property type="component" value="Segment"/>
</dbReference>
<gene>
    <name evidence="5" type="primary">alk-exo</name>
    <name evidence="5" type="ORF">SENV_ORF32</name>
</gene>
<dbReference type="KEGG" id="vg:80535788"/>
<evidence type="ECO:0000256" key="3">
    <source>
        <dbReference type="ARBA" id="ARBA00022801"/>
    </source>
</evidence>
<dbReference type="InterPro" id="IPR011335">
    <property type="entry name" value="Restrct_endonuc-II-like"/>
</dbReference>
<dbReference type="PANTHER" id="PTHR46609:SF8">
    <property type="entry name" value="YQAJ VIRAL RECOMBINASE DOMAIN-CONTAINING PROTEIN"/>
    <property type="match status" value="1"/>
</dbReference>
<protein>
    <submittedName>
        <fullName evidence="5">Alk-exo</fullName>
    </submittedName>
</protein>
<organism evidence="5 6">
    <name type="scientific">Spodoptera exigua multiple nucleopolyhedrovirus</name>
    <dbReference type="NCBI Taxonomy" id="10454"/>
    <lineage>
        <taxon>Viruses</taxon>
        <taxon>Viruses incertae sedis</taxon>
        <taxon>Naldaviricetes</taxon>
        <taxon>Lefavirales</taxon>
        <taxon>Baculoviridae</taxon>
        <taxon>Alphabaculovirus</taxon>
    </lineage>
</organism>
<dbReference type="InterPro" id="IPR051703">
    <property type="entry name" value="NF-kappa-B_Signaling_Reg"/>
</dbReference>
<keyword evidence="3" id="KW-0378">Hydrolase</keyword>
<dbReference type="EMBL" id="MH370144">
    <property type="protein sequence ID" value="AYN44992.1"/>
    <property type="molecule type" value="Genomic_DNA"/>
</dbReference>
<keyword evidence="2" id="KW-0255">Endonuclease</keyword>